<dbReference type="Proteomes" id="UP000076503">
    <property type="component" value="Unassembled WGS sequence"/>
</dbReference>
<name>A0A167CXU5_9GAMM</name>
<evidence type="ECO:0000313" key="2">
    <source>
        <dbReference type="Proteomes" id="UP000076503"/>
    </source>
</evidence>
<accession>A0A167CXU5</accession>
<dbReference type="RefSeq" id="WP_063363193.1">
    <property type="nucleotide sequence ID" value="NZ_AUXZ01000093.1"/>
</dbReference>
<dbReference type="AlphaFoldDB" id="A0A167CXU5"/>
<dbReference type="PATRIC" id="fig|1365251.3.peg.3928"/>
<dbReference type="OrthoDB" id="6311075at2"/>
<comment type="caution">
    <text evidence="1">The sequence shown here is derived from an EMBL/GenBank/DDBJ whole genome shotgun (WGS) entry which is preliminary data.</text>
</comment>
<proteinExistence type="predicted"/>
<dbReference type="EMBL" id="AUXZ01000093">
    <property type="protein sequence ID" value="KZN48187.1"/>
    <property type="molecule type" value="Genomic_DNA"/>
</dbReference>
<protein>
    <submittedName>
        <fullName evidence="1">Uncharacterized protein</fullName>
    </submittedName>
</protein>
<reference evidence="1 2" key="1">
    <citation type="submission" date="2013-07" db="EMBL/GenBank/DDBJ databases">
        <title>Comparative Genomic and Metabolomic Analysis of Twelve Strains of Pseudoalteromonas luteoviolacea.</title>
        <authorList>
            <person name="Vynne N.G."/>
            <person name="Mansson M."/>
            <person name="Gram L."/>
        </authorList>
    </citation>
    <scope>NUCLEOTIDE SEQUENCE [LARGE SCALE GENOMIC DNA]</scope>
    <source>
        <strain evidence="1 2">H33</strain>
    </source>
</reference>
<sequence length="114" mass="12467">MKTSAVNILVDLCTMSGTFTTHATVFTCCGIVTGIASKYGKFEIQYKSTRTGNHMESIWVYDSHTYLLGPILKAIEAGKKYGTEYMLVIEKRGASDTVSQALSKSNALIAMTQK</sequence>
<organism evidence="1 2">
    <name type="scientific">Pseudoalteromonas luteoviolacea H33</name>
    <dbReference type="NCBI Taxonomy" id="1365251"/>
    <lineage>
        <taxon>Bacteria</taxon>
        <taxon>Pseudomonadati</taxon>
        <taxon>Pseudomonadota</taxon>
        <taxon>Gammaproteobacteria</taxon>
        <taxon>Alteromonadales</taxon>
        <taxon>Pseudoalteromonadaceae</taxon>
        <taxon>Pseudoalteromonas</taxon>
    </lineage>
</organism>
<gene>
    <name evidence="1" type="ORF">N476_22295</name>
</gene>
<evidence type="ECO:0000313" key="1">
    <source>
        <dbReference type="EMBL" id="KZN48187.1"/>
    </source>
</evidence>